<dbReference type="RefSeq" id="XP_003677573.1">
    <property type="nucleotide sequence ID" value="XM_003677525.1"/>
</dbReference>
<evidence type="ECO:0000256" key="4">
    <source>
        <dbReference type="SAM" id="MobiDB-lite"/>
    </source>
</evidence>
<reference evidence="8 9" key="1">
    <citation type="journal article" date="2011" name="Proc. Natl. Acad. Sci. U.S.A.">
        <title>Evolutionary erosion of yeast sex chromosomes by mating-type switching accidents.</title>
        <authorList>
            <person name="Gordon J.L."/>
            <person name="Armisen D."/>
            <person name="Proux-Wera E."/>
            <person name="Oheigeartaigh S.S."/>
            <person name="Byrne K.P."/>
            <person name="Wolfe K.H."/>
        </authorList>
    </citation>
    <scope>NUCLEOTIDE SEQUENCE [LARGE SCALE GENOMIC DNA]</scope>
    <source>
        <strain evidence="9">ATCC 76901 / BCRC 22586 / CBS 4309 / NBRC 1992 / NRRL Y-12630</strain>
    </source>
</reference>
<feature type="domain" description="RSE1/DDB1/CPSF1 C-terminal" evidence="5">
    <location>
        <begin position="920"/>
        <end position="1245"/>
    </location>
</feature>
<dbReference type="SUPFAM" id="SSF50969">
    <property type="entry name" value="YVTN repeat-like/Quinoprotein amine dehydrogenase"/>
    <property type="match status" value="1"/>
</dbReference>
<evidence type="ECO:0000256" key="2">
    <source>
        <dbReference type="ARBA" id="ARBA00022664"/>
    </source>
</evidence>
<dbReference type="GO" id="GO:0000974">
    <property type="term" value="C:Prp19 complex"/>
    <property type="evidence" value="ECO:0007669"/>
    <property type="project" value="EnsemblFungi"/>
</dbReference>
<dbReference type="InterPro" id="IPR050358">
    <property type="entry name" value="RSE1/DDB1/CFT1"/>
</dbReference>
<dbReference type="GO" id="GO:0000245">
    <property type="term" value="P:spliceosomal complex assembly"/>
    <property type="evidence" value="ECO:0007669"/>
    <property type="project" value="EnsemblFungi"/>
</dbReference>
<comment type="subcellular location">
    <subcellularLocation>
        <location evidence="1">Nucleus</location>
    </subcellularLocation>
</comment>
<dbReference type="Pfam" id="PF10433">
    <property type="entry name" value="Beta-prop_RSE1_1st"/>
    <property type="match status" value="1"/>
</dbReference>
<dbReference type="HOGENOM" id="CLU_003246_0_1_1"/>
<reference key="2">
    <citation type="submission" date="2011-08" db="EMBL/GenBank/DDBJ databases">
        <title>Genome sequence of Naumovozyma castellii.</title>
        <authorList>
            <person name="Gordon J.L."/>
            <person name="Armisen D."/>
            <person name="Proux-Wera E."/>
            <person name="OhEigeartaigh S.S."/>
            <person name="Byrne K.P."/>
            <person name="Wolfe K.H."/>
        </authorList>
    </citation>
    <scope>NUCLEOTIDE SEQUENCE</scope>
    <source>
        <strain>Type strain:CBS 4309</strain>
    </source>
</reference>
<evidence type="ECO:0000313" key="8">
    <source>
        <dbReference type="EMBL" id="CCC71221.1"/>
    </source>
</evidence>
<dbReference type="OMA" id="PRATGHW"/>
<keyword evidence="3" id="KW-0539">Nucleus</keyword>
<dbReference type="InterPro" id="IPR058543">
    <property type="entry name" value="Beta-prop_RSE1/DDB1/CPSF1_2nd"/>
</dbReference>
<dbReference type="AlphaFoldDB" id="G0VII6"/>
<evidence type="ECO:0000256" key="1">
    <source>
        <dbReference type="ARBA" id="ARBA00004123"/>
    </source>
</evidence>
<dbReference type="FunCoup" id="G0VII6">
    <property type="interactions" value="1441"/>
</dbReference>
<dbReference type="InParanoid" id="G0VII6"/>
<accession>G0VII6</accession>
<dbReference type="GO" id="GO:0030620">
    <property type="term" value="F:U2 snRNA binding"/>
    <property type="evidence" value="ECO:0007669"/>
    <property type="project" value="EnsemblFungi"/>
</dbReference>
<dbReference type="KEGG" id="ncs:NCAS_0G03340"/>
<dbReference type="GO" id="GO:0071004">
    <property type="term" value="C:U2-type prespliceosome"/>
    <property type="evidence" value="ECO:0007669"/>
    <property type="project" value="EnsemblFungi"/>
</dbReference>
<dbReference type="PANTHER" id="PTHR10644">
    <property type="entry name" value="DNA REPAIR/RNA PROCESSING CPSF FAMILY"/>
    <property type="match status" value="1"/>
</dbReference>
<gene>
    <name evidence="8" type="primary">NCAS0G03340</name>
    <name evidence="8" type="ordered locus">NCAS_0G03340</name>
</gene>
<organism evidence="8 9">
    <name type="scientific">Naumovozyma castellii</name>
    <name type="common">Yeast</name>
    <name type="synonym">Saccharomyces castellii</name>
    <dbReference type="NCBI Taxonomy" id="27288"/>
    <lineage>
        <taxon>Eukaryota</taxon>
        <taxon>Fungi</taxon>
        <taxon>Dikarya</taxon>
        <taxon>Ascomycota</taxon>
        <taxon>Saccharomycotina</taxon>
        <taxon>Saccharomycetes</taxon>
        <taxon>Saccharomycetales</taxon>
        <taxon>Saccharomycetaceae</taxon>
        <taxon>Naumovozyma</taxon>
    </lineage>
</organism>
<evidence type="ECO:0000259" key="5">
    <source>
        <dbReference type="Pfam" id="PF03178"/>
    </source>
</evidence>
<dbReference type="GO" id="GO:0005686">
    <property type="term" value="C:U2 snRNP"/>
    <property type="evidence" value="ECO:0007669"/>
    <property type="project" value="EnsemblFungi"/>
</dbReference>
<evidence type="ECO:0008006" key="10">
    <source>
        <dbReference type="Google" id="ProtNLM"/>
    </source>
</evidence>
<name>G0VII6_NAUCA</name>
<dbReference type="InterPro" id="IPR015943">
    <property type="entry name" value="WD40/YVTN_repeat-like_dom_sf"/>
</dbReference>
<dbReference type="OrthoDB" id="436637at2759"/>
<dbReference type="STRING" id="1064592.G0VII6"/>
<dbReference type="EMBL" id="HE576758">
    <property type="protein sequence ID" value="CCC71221.1"/>
    <property type="molecule type" value="Genomic_DNA"/>
</dbReference>
<dbReference type="SUPFAM" id="SSF50978">
    <property type="entry name" value="WD40 repeat-like"/>
    <property type="match status" value="1"/>
</dbReference>
<dbReference type="Pfam" id="PF23726">
    <property type="entry name" value="Beta-prop_RSE1_2nd"/>
    <property type="match status" value="1"/>
</dbReference>
<proteinExistence type="predicted"/>
<feature type="region of interest" description="Disordered" evidence="4">
    <location>
        <begin position="801"/>
        <end position="823"/>
    </location>
</feature>
<sequence>MLLQNSDLYLYHLTLQTQSNYVHSAPGNFVDIAGTGKKPSSLQLCLATETHIEIYDVSKGTLRKLFQSPIFQFKITQLKAFTPKGSRISFIALTSDAGNLTILKCSYHQHSRIKLVPVINEPFARSGIRKNSPISFMTIDSMARCLTISAVQQKKLLYLLDYSERDDTLSISSPLEVVNSNSFTLSMVDCPSNLNNNPIFTSIEIENQNYFLIFYLLDLGLNHIIKKAFFKISDPSVCFLFALPNILQHDQDPINPCVLLGFNKYLLVKDMNGSINIKIDMPSIDTNEDVFIISATMQKLKKNEYFILLQSNRGHLYKLTHKFDADDNNSLHFSMTFFDAILPSSSMHIFKNGFMFTNSEYNDNKNYLFQFQSLGEEGEKQEYKPDILQNLSIASTQQKNNPLLSSSVNNSTPLQLITSNSKENTITVLSNATRFNNLISTNLPPNVRNIWTIKAKHSLMFLSFINSTMILQITNDSMEQLTLPYKSPFIEKDEMTIYVNKMGSNSIVQICTNTLRQIHIDTNQTFTEKLNWFPPAGIHITNAQCNDTQLILSLSNNEIVYFQMDQSDSLMEYQRRLEFNDDEPITSISLIESSSSTTFSNIMAIGTKGSLIKIVSLNSNDPDTFLEVVSLQTTLSAVNQLKLVSNNKTIKLHVGLDNGVYMNSNVNVKDGTIFDVRTKYLGPNPITLSHLPSVSILERHTSNDDEDESEDEDEKEQLAVKQNCIVIHGLNTWISYNHESLSYIRPLSMPHGTKYLKSVAPFVTENVPLNGCVGLGSNGGLIIGKLDDFPLYHDWFHSDEVADAESEEEEDEEEDEDEDEDQILKKASYRNKKILPFTHDNRTSYKLIIDNSLTDSKCKVRLVDMDTGEIGTYFGLTTPNSDSFDFKCKAAAITKFGKLNDNYLVIATESNKLCTFQFFIKRKPRQFTLELLHTTDVEGNVNCMIPFKDLLLVPYDDNFLVLYDLGKKQLLKRSISKTLPSMTRIVQMANWQDERIAVGDIHQSVTLLHFDQRTNSFIPLADDITQRHVTSLAFLDKSTVIGGDRFGNVWTLRLADENEDVLNKLIAELAADQDSNVTLLKSLLRHDSNLRNKLPNIFECPFKLTLMNHFFINDIVMNFHIIESLQMSDRPTILYTGLQGSIGCLVPLLAKSQITMLKKIEKAVSEADDILILNRYMKKTDGNDSDLSDADTADAIDFTNTHHGKKEDTRPEGYYSIVGRDHSKYRGYYAPVRNTVDGDLCESFLNFTSSEQTLLCRSIGKKVHTEDIQRYINEIRTNYI</sequence>
<feature type="domain" description="RSE1/DDB1/CPSF1 second beta-propeller" evidence="7">
    <location>
        <begin position="445"/>
        <end position="786"/>
    </location>
</feature>
<evidence type="ECO:0000259" key="6">
    <source>
        <dbReference type="Pfam" id="PF10433"/>
    </source>
</evidence>
<dbReference type="InterPro" id="IPR036322">
    <property type="entry name" value="WD40_repeat_dom_sf"/>
</dbReference>
<feature type="compositionally biased region" description="Acidic residues" evidence="4">
    <location>
        <begin position="801"/>
        <end position="821"/>
    </location>
</feature>
<dbReference type="InterPro" id="IPR018846">
    <property type="entry name" value="Beta-prop_RSE1/DDB1/CPSF1_1st"/>
</dbReference>
<evidence type="ECO:0000256" key="3">
    <source>
        <dbReference type="ARBA" id="ARBA00023242"/>
    </source>
</evidence>
<dbReference type="Pfam" id="PF03178">
    <property type="entry name" value="CPSF_A"/>
    <property type="match status" value="1"/>
</dbReference>
<keyword evidence="9" id="KW-1185">Reference proteome</keyword>
<dbReference type="Gene3D" id="2.130.10.10">
    <property type="entry name" value="YVTN repeat-like/Quinoprotein amine dehydrogenase"/>
    <property type="match status" value="3"/>
</dbReference>
<dbReference type="eggNOG" id="KOG1898">
    <property type="taxonomic scope" value="Eukaryota"/>
</dbReference>
<dbReference type="InterPro" id="IPR004871">
    <property type="entry name" value="RSE1/DDB1/CPSF1_C"/>
</dbReference>
<feature type="domain" description="RSE1/DDB1/CPSF1 first beta-propeller" evidence="6">
    <location>
        <begin position="22"/>
        <end position="389"/>
    </location>
</feature>
<keyword evidence="2" id="KW-0507">mRNA processing</keyword>
<dbReference type="GeneID" id="96904886"/>
<evidence type="ECO:0000313" key="9">
    <source>
        <dbReference type="Proteomes" id="UP000001640"/>
    </source>
</evidence>
<dbReference type="Proteomes" id="UP000001640">
    <property type="component" value="Chromosome 7"/>
</dbReference>
<evidence type="ECO:0000259" key="7">
    <source>
        <dbReference type="Pfam" id="PF23726"/>
    </source>
</evidence>
<protein>
    <recommendedName>
        <fullName evidence="10">Cleavage/polyadenylation specificity factor A subunit C-terminal domain-containing protein</fullName>
    </recommendedName>
</protein>
<dbReference type="InterPro" id="IPR011044">
    <property type="entry name" value="Quino_amine_DH_bsu"/>
</dbReference>